<dbReference type="AlphaFoldDB" id="A0A6H1ZUE7"/>
<dbReference type="EMBL" id="MT144237">
    <property type="protein sequence ID" value="QJA51099.1"/>
    <property type="molecule type" value="Genomic_DNA"/>
</dbReference>
<reference evidence="1" key="1">
    <citation type="submission" date="2020-03" db="EMBL/GenBank/DDBJ databases">
        <title>The deep terrestrial virosphere.</title>
        <authorList>
            <person name="Holmfeldt K."/>
            <person name="Nilsson E."/>
            <person name="Simone D."/>
            <person name="Lopez-Fernandez M."/>
            <person name="Wu X."/>
            <person name="de Brujin I."/>
            <person name="Lundin D."/>
            <person name="Andersson A."/>
            <person name="Bertilsson S."/>
            <person name="Dopson M."/>
        </authorList>
    </citation>
    <scope>NUCLEOTIDE SEQUENCE</scope>
    <source>
        <strain evidence="1">TM448A01982</strain>
    </source>
</reference>
<proteinExistence type="predicted"/>
<protein>
    <submittedName>
        <fullName evidence="1">Uncharacterized protein</fullName>
    </submittedName>
</protein>
<evidence type="ECO:0000313" key="1">
    <source>
        <dbReference type="EMBL" id="QJA51099.1"/>
    </source>
</evidence>
<accession>A0A6H1ZUE7</accession>
<name>A0A6H1ZUE7_9ZZZZ</name>
<sequence>MIAILGSLIGLVGGVIPKLISLWQQKQDNKQELAILALQIKAQETAGTQRLEEIRVQGEITDIVSARKHDKPTGIRWIDGLRGTVRPFITYGFFALYVAVKIAQYNILMSGGGFEIEWATAVTMLWQTEEMAIFATIISFWFSGRLMDKMFNGKQ</sequence>
<gene>
    <name evidence="1" type="ORF">TM448A01982_0006</name>
</gene>
<organism evidence="1">
    <name type="scientific">viral metagenome</name>
    <dbReference type="NCBI Taxonomy" id="1070528"/>
    <lineage>
        <taxon>unclassified sequences</taxon>
        <taxon>metagenomes</taxon>
        <taxon>organismal metagenomes</taxon>
    </lineage>
</organism>